<dbReference type="GO" id="GO:0009236">
    <property type="term" value="P:cobalamin biosynthetic process"/>
    <property type="evidence" value="ECO:0007669"/>
    <property type="project" value="UniProtKB-UniRule"/>
</dbReference>
<dbReference type="PANTHER" id="PTHR34308:SF1">
    <property type="entry name" value="COBALAMIN BIOSYNTHESIS PROTEIN CBIB"/>
    <property type="match status" value="1"/>
</dbReference>
<gene>
    <name evidence="9 10" type="primary">cobD</name>
    <name evidence="10" type="ORF">H7B90_24210</name>
</gene>
<comment type="function">
    <text evidence="9">Converts cobyric acid to cobinamide by the addition of aminopropanol on the F carboxylic group.</text>
</comment>
<dbReference type="Pfam" id="PF03186">
    <property type="entry name" value="CobD_Cbib"/>
    <property type="match status" value="1"/>
</dbReference>
<keyword evidence="11" id="KW-1185">Reference proteome</keyword>
<protein>
    <recommendedName>
        <fullName evidence="9">Cobalamin biosynthesis protein CobD</fullName>
    </recommendedName>
</protein>
<evidence type="ECO:0000256" key="1">
    <source>
        <dbReference type="ARBA" id="ARBA00004651"/>
    </source>
</evidence>
<feature type="transmembrane region" description="Helical" evidence="9">
    <location>
        <begin position="86"/>
        <end position="105"/>
    </location>
</feature>
<reference evidence="10 11" key="1">
    <citation type="submission" date="2020-08" db="EMBL/GenBank/DDBJ databases">
        <title>Cohnella phylogeny.</title>
        <authorList>
            <person name="Dunlap C."/>
        </authorList>
    </citation>
    <scope>NUCLEOTIDE SEQUENCE [LARGE SCALE GENOMIC DNA]</scope>
    <source>
        <strain evidence="10 11">DSM 25239</strain>
    </source>
</reference>
<accession>A0A841U8B4</accession>
<dbReference type="InterPro" id="IPR004485">
    <property type="entry name" value="Cobalamin_biosynth_CobD/CbiB"/>
</dbReference>
<keyword evidence="4 9" id="KW-1003">Cell membrane</keyword>
<dbReference type="GO" id="GO:0005886">
    <property type="term" value="C:plasma membrane"/>
    <property type="evidence" value="ECO:0007669"/>
    <property type="project" value="UniProtKB-SubCell"/>
</dbReference>
<evidence type="ECO:0000256" key="7">
    <source>
        <dbReference type="ARBA" id="ARBA00022989"/>
    </source>
</evidence>
<comment type="caution">
    <text evidence="10">The sequence shown here is derived from an EMBL/GenBank/DDBJ whole genome shotgun (WGS) entry which is preliminary data.</text>
</comment>
<comment type="subcellular location">
    <subcellularLocation>
        <location evidence="1 9">Cell membrane</location>
        <topology evidence="1 9">Multi-pass membrane protein</topology>
    </subcellularLocation>
</comment>
<sequence>MIFYSVKDTVLMVLLAVVVDWLVGDPARIPHPVVWIGKLISRLERVLLRPGDGARRKRLAGVVLALAVTLISFGAMWGIAALATWVHPWLGFAANVWFVSTTFAVKGLKQAAMRVYEPLVRGDLKEAREKVGWIVGRDTHSLDEKEVSRAAVETVAENTVDAFVSPLAFALLGAAPLAMLYRAANTLDSMVGYRNEKYRFFGWASARLDDVLNWLPARATGWLLALAAAAGASGAGRASGMGRAGLASWSGRAGWAGLRASAGARRAVRKFARLHPSPNSGIPESAVAGALGIELGGTNRYGDVVSERARMGWPLRPLEAGDIVRAVRLLYGVSYIIAGGLLCVWCSLAFGTG</sequence>
<dbReference type="AlphaFoldDB" id="A0A841U8B4"/>
<organism evidence="10 11">
    <name type="scientific">Cohnella xylanilytica</name>
    <dbReference type="NCBI Taxonomy" id="557555"/>
    <lineage>
        <taxon>Bacteria</taxon>
        <taxon>Bacillati</taxon>
        <taxon>Bacillota</taxon>
        <taxon>Bacilli</taxon>
        <taxon>Bacillales</taxon>
        <taxon>Paenibacillaceae</taxon>
        <taxon>Cohnella</taxon>
    </lineage>
</organism>
<evidence type="ECO:0000313" key="10">
    <source>
        <dbReference type="EMBL" id="MBB6694503.1"/>
    </source>
</evidence>
<comment type="caution">
    <text evidence="9">Lacks conserved residue(s) required for the propagation of feature annotation.</text>
</comment>
<dbReference type="GO" id="GO:0015420">
    <property type="term" value="F:ABC-type vitamin B12 transporter activity"/>
    <property type="evidence" value="ECO:0007669"/>
    <property type="project" value="UniProtKB-UniRule"/>
</dbReference>
<comment type="pathway">
    <text evidence="2 9">Cofactor biosynthesis; adenosylcobalamin biosynthesis.</text>
</comment>
<feature type="transmembrane region" description="Helical" evidence="9">
    <location>
        <begin position="329"/>
        <end position="350"/>
    </location>
</feature>
<keyword evidence="5 9" id="KW-0169">Cobalamin biosynthesis</keyword>
<dbReference type="RefSeq" id="WP_185138467.1">
    <property type="nucleotide sequence ID" value="NZ_JACJVR010000096.1"/>
</dbReference>
<evidence type="ECO:0000256" key="8">
    <source>
        <dbReference type="ARBA" id="ARBA00023136"/>
    </source>
</evidence>
<comment type="similarity">
    <text evidence="3 9">Belongs to the CobD/CbiB family.</text>
</comment>
<evidence type="ECO:0000256" key="3">
    <source>
        <dbReference type="ARBA" id="ARBA00006263"/>
    </source>
</evidence>
<evidence type="ECO:0000256" key="2">
    <source>
        <dbReference type="ARBA" id="ARBA00004953"/>
    </source>
</evidence>
<dbReference type="Proteomes" id="UP000553776">
    <property type="component" value="Unassembled WGS sequence"/>
</dbReference>
<evidence type="ECO:0000256" key="6">
    <source>
        <dbReference type="ARBA" id="ARBA00022692"/>
    </source>
</evidence>
<proteinExistence type="inferred from homology"/>
<evidence type="ECO:0000256" key="5">
    <source>
        <dbReference type="ARBA" id="ARBA00022573"/>
    </source>
</evidence>
<keyword evidence="6 9" id="KW-0812">Transmembrane</keyword>
<dbReference type="PANTHER" id="PTHR34308">
    <property type="entry name" value="COBALAMIN BIOSYNTHESIS PROTEIN CBIB"/>
    <property type="match status" value="1"/>
</dbReference>
<dbReference type="UniPathway" id="UPA00148"/>
<feature type="transmembrane region" description="Helical" evidence="9">
    <location>
        <begin position="59"/>
        <end position="80"/>
    </location>
</feature>
<dbReference type="HAMAP" id="MF_00024">
    <property type="entry name" value="CobD_CbiB"/>
    <property type="match status" value="1"/>
</dbReference>
<keyword evidence="7 9" id="KW-1133">Transmembrane helix</keyword>
<name>A0A841U8B4_9BACL</name>
<keyword evidence="8 9" id="KW-0472">Membrane</keyword>
<evidence type="ECO:0000256" key="4">
    <source>
        <dbReference type="ARBA" id="ARBA00022475"/>
    </source>
</evidence>
<evidence type="ECO:0000256" key="9">
    <source>
        <dbReference type="HAMAP-Rule" id="MF_00024"/>
    </source>
</evidence>
<evidence type="ECO:0000313" key="11">
    <source>
        <dbReference type="Proteomes" id="UP000553776"/>
    </source>
</evidence>
<dbReference type="EMBL" id="JACJVR010000096">
    <property type="protein sequence ID" value="MBB6694503.1"/>
    <property type="molecule type" value="Genomic_DNA"/>
</dbReference>
<dbReference type="NCBIfam" id="TIGR00380">
    <property type="entry name" value="cobal_cbiB"/>
    <property type="match status" value="1"/>
</dbReference>
<dbReference type="GO" id="GO:0048472">
    <property type="term" value="F:threonine-phosphate decarboxylase activity"/>
    <property type="evidence" value="ECO:0007669"/>
    <property type="project" value="InterPro"/>
</dbReference>